<dbReference type="EMBL" id="KN817534">
    <property type="protein sequence ID" value="KJA24959.1"/>
    <property type="molecule type" value="Genomic_DNA"/>
</dbReference>
<evidence type="ECO:0000313" key="2">
    <source>
        <dbReference type="Proteomes" id="UP000054270"/>
    </source>
</evidence>
<sequence length="438" mass="50509">MYDEQDTAFTDSIQDVCPIPRNVVGLLGGNHGSRPRYLLWKNGQEITVEVPYHNYDSEYDPDNSEYSEWKLFVKSKRTFAHYLEIIQSHLDEINFGSTNWAYLLHDNTGGFYIRQRDKVFPTVSCPLWAPIIFEEEIQFTVWGQPWDRRGLWNGREVDVFYAWNEINIVQLDRAMYAYRVLVGMDLSFELYGHLLRKDGTVIGLVTEAGKGRLINLSDRTLIYHTIANLQARGCLYRGCGTNQFMISPDGKVRLLEPFSLIPYSPKKLHKLEKDADLWHWKELADLFDELKTYGPFGNYRFPPDRFTATSKQLQLIIPPVGPERPLGGIFLFTSSNFFHTYRIPYWEGFQLIHSRHHGRFSFNQKASITETCCTDSDTASDLSSISDTGDRPLLMITEGSQSRTRRGPIRSRAVFHPYRITRVTLSPTELSESGTSDA</sequence>
<evidence type="ECO:0000313" key="1">
    <source>
        <dbReference type="EMBL" id="KJA24959.1"/>
    </source>
</evidence>
<dbReference type="Proteomes" id="UP000054270">
    <property type="component" value="Unassembled WGS sequence"/>
</dbReference>
<dbReference type="OrthoDB" id="2874131at2759"/>
<dbReference type="OMA" id="HATAHIF"/>
<reference evidence="2" key="1">
    <citation type="submission" date="2014-04" db="EMBL/GenBank/DDBJ databases">
        <title>Evolutionary Origins and Diversification of the Mycorrhizal Mutualists.</title>
        <authorList>
            <consortium name="DOE Joint Genome Institute"/>
            <consortium name="Mycorrhizal Genomics Consortium"/>
            <person name="Kohler A."/>
            <person name="Kuo A."/>
            <person name="Nagy L.G."/>
            <person name="Floudas D."/>
            <person name="Copeland A."/>
            <person name="Barry K.W."/>
            <person name="Cichocki N."/>
            <person name="Veneault-Fourrey C."/>
            <person name="LaButti K."/>
            <person name="Lindquist E.A."/>
            <person name="Lipzen A."/>
            <person name="Lundell T."/>
            <person name="Morin E."/>
            <person name="Murat C."/>
            <person name="Riley R."/>
            <person name="Ohm R."/>
            <person name="Sun H."/>
            <person name="Tunlid A."/>
            <person name="Henrissat B."/>
            <person name="Grigoriev I.V."/>
            <person name="Hibbett D.S."/>
            <person name="Martin F."/>
        </authorList>
    </citation>
    <scope>NUCLEOTIDE SEQUENCE [LARGE SCALE GENOMIC DNA]</scope>
    <source>
        <strain evidence="2">FD-334 SS-4</strain>
    </source>
</reference>
<accession>A0A0D2P1X9</accession>
<proteinExistence type="predicted"/>
<protein>
    <submittedName>
        <fullName evidence="1">Uncharacterized protein</fullName>
    </submittedName>
</protein>
<dbReference type="AlphaFoldDB" id="A0A0D2P1X9"/>
<gene>
    <name evidence="1" type="ORF">HYPSUDRAFT_65259</name>
</gene>
<keyword evidence="2" id="KW-1185">Reference proteome</keyword>
<organism evidence="1 2">
    <name type="scientific">Hypholoma sublateritium (strain FD-334 SS-4)</name>
    <dbReference type="NCBI Taxonomy" id="945553"/>
    <lineage>
        <taxon>Eukaryota</taxon>
        <taxon>Fungi</taxon>
        <taxon>Dikarya</taxon>
        <taxon>Basidiomycota</taxon>
        <taxon>Agaricomycotina</taxon>
        <taxon>Agaricomycetes</taxon>
        <taxon>Agaricomycetidae</taxon>
        <taxon>Agaricales</taxon>
        <taxon>Agaricineae</taxon>
        <taxon>Strophariaceae</taxon>
        <taxon>Hypholoma</taxon>
    </lineage>
</organism>
<name>A0A0D2P1X9_HYPSF</name>